<evidence type="ECO:0000256" key="5">
    <source>
        <dbReference type="ARBA" id="ARBA00012749"/>
    </source>
</evidence>
<dbReference type="GO" id="GO:0004838">
    <property type="term" value="F:L-tyrosine-2-oxoglutarate transaminase activity"/>
    <property type="evidence" value="ECO:0007669"/>
    <property type="project" value="InterPro"/>
</dbReference>
<dbReference type="InterPro" id="IPR004838">
    <property type="entry name" value="NHTrfase_class1_PyrdxlP-BS"/>
</dbReference>
<keyword evidence="8" id="KW-0808">Transferase</keyword>
<evidence type="ECO:0000256" key="10">
    <source>
        <dbReference type="ARBA" id="ARBA00022898"/>
    </source>
</evidence>
<evidence type="ECO:0000256" key="15">
    <source>
        <dbReference type="PIRSR" id="PIRSR000517-1"/>
    </source>
</evidence>
<evidence type="ECO:0000256" key="3">
    <source>
        <dbReference type="ARBA" id="ARBA00007441"/>
    </source>
</evidence>
<dbReference type="FunFam" id="3.40.640.10:FF:000048">
    <property type="entry name" value="tyrosine aminotransferase"/>
    <property type="match status" value="1"/>
</dbReference>
<dbReference type="InterPro" id="IPR005958">
    <property type="entry name" value="TyrNic_aminoTrfase"/>
</dbReference>
<dbReference type="PRINTS" id="PR00753">
    <property type="entry name" value="ACCSYNTHASE"/>
</dbReference>
<dbReference type="Pfam" id="PF00155">
    <property type="entry name" value="Aminotran_1_2"/>
    <property type="match status" value="1"/>
</dbReference>
<evidence type="ECO:0000256" key="4">
    <source>
        <dbReference type="ARBA" id="ARBA00011738"/>
    </source>
</evidence>
<evidence type="ECO:0000256" key="11">
    <source>
        <dbReference type="ARBA" id="ARBA00023232"/>
    </source>
</evidence>
<evidence type="ECO:0000256" key="14">
    <source>
        <dbReference type="PIRNR" id="PIRNR000517"/>
    </source>
</evidence>
<dbReference type="GO" id="GO:0006572">
    <property type="term" value="P:L-tyrosine catabolic process"/>
    <property type="evidence" value="ECO:0007669"/>
    <property type="project" value="UniProtKB-KW"/>
</dbReference>
<evidence type="ECO:0000256" key="13">
    <source>
        <dbReference type="ARBA" id="ARBA00047798"/>
    </source>
</evidence>
<keyword evidence="9" id="KW-0828">Tyrosine catabolism</keyword>
<dbReference type="InterPro" id="IPR004839">
    <property type="entry name" value="Aminotransferase_I/II_large"/>
</dbReference>
<comment type="subunit">
    <text evidence="4">Homodimer.</text>
</comment>
<comment type="similarity">
    <text evidence="3 14">Belongs to the class-I pyridoxal-phosphate-dependent aminotransferase family.</text>
</comment>
<dbReference type="AlphaFoldDB" id="A0A9W8CL54"/>
<evidence type="ECO:0000256" key="16">
    <source>
        <dbReference type="SAM" id="MobiDB-lite"/>
    </source>
</evidence>
<dbReference type="PIRSF" id="PIRSF000517">
    <property type="entry name" value="Tyr_transaminase"/>
    <property type="match status" value="1"/>
</dbReference>
<dbReference type="GO" id="GO:0030170">
    <property type="term" value="F:pyridoxal phosphate binding"/>
    <property type="evidence" value="ECO:0007669"/>
    <property type="project" value="InterPro"/>
</dbReference>
<evidence type="ECO:0000256" key="12">
    <source>
        <dbReference type="ARBA" id="ARBA00031696"/>
    </source>
</evidence>
<reference evidence="18" key="1">
    <citation type="submission" date="2022-07" db="EMBL/GenBank/DDBJ databases">
        <title>Phylogenomic reconstructions and comparative analyses of Kickxellomycotina fungi.</title>
        <authorList>
            <person name="Reynolds N.K."/>
            <person name="Stajich J.E."/>
            <person name="Barry K."/>
            <person name="Grigoriev I.V."/>
            <person name="Crous P."/>
            <person name="Smith M.E."/>
        </authorList>
    </citation>
    <scope>NUCLEOTIDE SEQUENCE</scope>
    <source>
        <strain evidence="18">NBRC 105413</strain>
    </source>
</reference>
<feature type="compositionally biased region" description="Polar residues" evidence="16">
    <location>
        <begin position="1"/>
        <end position="17"/>
    </location>
</feature>
<dbReference type="InterPro" id="IPR015421">
    <property type="entry name" value="PyrdxlP-dep_Trfase_major"/>
</dbReference>
<dbReference type="GO" id="GO:0006559">
    <property type="term" value="P:L-phenylalanine catabolic process"/>
    <property type="evidence" value="ECO:0007669"/>
    <property type="project" value="UniProtKB-KW"/>
</dbReference>
<comment type="caution">
    <text evidence="18">The sequence shown here is derived from an EMBL/GenBank/DDBJ whole genome shotgun (WGS) entry which is preliminary data.</text>
</comment>
<dbReference type="NCBIfam" id="TIGR01265">
    <property type="entry name" value="tyr_nico_aTase"/>
    <property type="match status" value="1"/>
</dbReference>
<keyword evidence="7" id="KW-0032">Aminotransferase</keyword>
<evidence type="ECO:0000313" key="18">
    <source>
        <dbReference type="EMBL" id="KAJ1646762.1"/>
    </source>
</evidence>
<evidence type="ECO:0000256" key="7">
    <source>
        <dbReference type="ARBA" id="ARBA00022576"/>
    </source>
</evidence>
<dbReference type="Gene3D" id="3.40.640.10">
    <property type="entry name" value="Type I PLP-dependent aspartate aminotransferase-like (Major domain)"/>
    <property type="match status" value="1"/>
</dbReference>
<dbReference type="PROSITE" id="PS00105">
    <property type="entry name" value="AA_TRANSFER_CLASS_1"/>
    <property type="match status" value="1"/>
</dbReference>
<accession>A0A9W8CL54</accession>
<evidence type="ECO:0000256" key="1">
    <source>
        <dbReference type="ARBA" id="ARBA00001933"/>
    </source>
</evidence>
<comment type="pathway">
    <text evidence="2">Amino-acid degradation; L-phenylalanine degradation; acetoacetate and fumarate from L-phenylalanine: step 2/6.</text>
</comment>
<evidence type="ECO:0000256" key="8">
    <source>
        <dbReference type="ARBA" id="ARBA00022679"/>
    </source>
</evidence>
<dbReference type="Proteomes" id="UP001145021">
    <property type="component" value="Unassembled WGS sequence"/>
</dbReference>
<keyword evidence="19" id="KW-1185">Reference proteome</keyword>
<evidence type="ECO:0000256" key="2">
    <source>
        <dbReference type="ARBA" id="ARBA00005203"/>
    </source>
</evidence>
<evidence type="ECO:0000259" key="17">
    <source>
        <dbReference type="Pfam" id="PF00155"/>
    </source>
</evidence>
<dbReference type="EC" id="2.6.1.5" evidence="5"/>
<feature type="region of interest" description="Disordered" evidence="16">
    <location>
        <begin position="1"/>
        <end position="23"/>
    </location>
</feature>
<organism evidence="18 19">
    <name type="scientific">Coemansia asiatica</name>
    <dbReference type="NCBI Taxonomy" id="1052880"/>
    <lineage>
        <taxon>Eukaryota</taxon>
        <taxon>Fungi</taxon>
        <taxon>Fungi incertae sedis</taxon>
        <taxon>Zoopagomycota</taxon>
        <taxon>Kickxellomycotina</taxon>
        <taxon>Kickxellomycetes</taxon>
        <taxon>Kickxellales</taxon>
        <taxon>Kickxellaceae</taxon>
        <taxon>Coemansia</taxon>
    </lineage>
</organism>
<gene>
    <name evidence="18" type="ORF">LPJ64_001807</name>
</gene>
<dbReference type="InterPro" id="IPR015424">
    <property type="entry name" value="PyrdxlP-dep_Trfase"/>
</dbReference>
<comment type="cofactor">
    <cofactor evidence="1 14 15">
        <name>pyridoxal 5'-phosphate</name>
        <dbReference type="ChEBI" id="CHEBI:597326"/>
    </cofactor>
</comment>
<comment type="catalytic activity">
    <reaction evidence="13">
        <text>L-tyrosine + 2-oxoglutarate = 3-(4-hydroxyphenyl)pyruvate + L-glutamate</text>
        <dbReference type="Rhea" id="RHEA:15093"/>
        <dbReference type="ChEBI" id="CHEBI:16810"/>
        <dbReference type="ChEBI" id="CHEBI:29985"/>
        <dbReference type="ChEBI" id="CHEBI:36242"/>
        <dbReference type="ChEBI" id="CHEBI:58315"/>
        <dbReference type="EC" id="2.6.1.5"/>
    </reaction>
</comment>
<keyword evidence="10 14" id="KW-0663">Pyridoxal phosphate</keyword>
<dbReference type="SUPFAM" id="SSF53383">
    <property type="entry name" value="PLP-dependent transferases"/>
    <property type="match status" value="1"/>
</dbReference>
<name>A0A9W8CL54_9FUNG</name>
<dbReference type="CDD" id="cd00609">
    <property type="entry name" value="AAT_like"/>
    <property type="match status" value="1"/>
</dbReference>
<evidence type="ECO:0000256" key="9">
    <source>
        <dbReference type="ARBA" id="ARBA00022878"/>
    </source>
</evidence>
<sequence length="422" mass="46264">MPSANAPRNTRIQTGSWDTVRRSDVSRRTFNPIRDVLSRPVQPLSTPKSTKEPISLSIGDPTVFGNFKTHPVVVEAVEEAVRSFSFNGYPPSVGVPQAREAVASKYTHPQAPLTANDVVMASGCSGAVEMAISVLCSEGQNILLPRPGFCLYNTVAGSRNIETRLYNLVAERNWEVDIAHMESLIDENTAAILINNPSNPCGSNFTKAHLKAILDVCERHRVPLISDEIYADMVFSGQVFTPTATLTSTVPILTLGGLAKQWLVPGWRIGWILIHDRNNAFAQVRQGLFALSTLINGPCAPIQAAIPKIFAEIPDDYLQTLNSQLETHARILEAELAKAPGLEVITPQGAMYVMVKLNINSFKDISDDADFCHKLKWEESVEILPGECFAYPGTVRLVITPPQDKLHTAASRIAAFCKRHSK</sequence>
<dbReference type="InterPro" id="IPR005957">
    <property type="entry name" value="Tyrosine_aminoTrfase"/>
</dbReference>
<protein>
    <recommendedName>
        <fullName evidence="6">Tyrosine aminotransferase</fullName>
        <ecNumber evidence="5">2.6.1.5</ecNumber>
    </recommendedName>
    <alternativeName>
        <fullName evidence="12">L-tyrosine:2-oxoglutarate aminotransferase</fullName>
    </alternativeName>
</protein>
<evidence type="ECO:0000313" key="19">
    <source>
        <dbReference type="Proteomes" id="UP001145021"/>
    </source>
</evidence>
<feature type="domain" description="Aminotransferase class I/classII large" evidence="17">
    <location>
        <begin position="52"/>
        <end position="413"/>
    </location>
</feature>
<keyword evidence="11" id="KW-0585">Phenylalanine catabolism</keyword>
<dbReference type="PANTHER" id="PTHR45744:SF2">
    <property type="entry name" value="TYROSINE AMINOTRANSFERASE"/>
    <property type="match status" value="1"/>
</dbReference>
<dbReference type="PANTHER" id="PTHR45744">
    <property type="entry name" value="TYROSINE AMINOTRANSFERASE"/>
    <property type="match status" value="1"/>
</dbReference>
<dbReference type="Gene3D" id="3.90.1150.10">
    <property type="entry name" value="Aspartate Aminotransferase, domain 1"/>
    <property type="match status" value="1"/>
</dbReference>
<dbReference type="InterPro" id="IPR015422">
    <property type="entry name" value="PyrdxlP-dep_Trfase_small"/>
</dbReference>
<proteinExistence type="inferred from homology"/>
<feature type="modified residue" description="N6-(pyridoxal phosphate)lysine" evidence="15">
    <location>
        <position position="260"/>
    </location>
</feature>
<dbReference type="NCBIfam" id="TIGR01264">
    <property type="entry name" value="tyr_amTase_E"/>
    <property type="match status" value="1"/>
</dbReference>
<evidence type="ECO:0000256" key="6">
    <source>
        <dbReference type="ARBA" id="ARBA00015959"/>
    </source>
</evidence>
<dbReference type="EMBL" id="JANBOH010000050">
    <property type="protein sequence ID" value="KAJ1646762.1"/>
    <property type="molecule type" value="Genomic_DNA"/>
</dbReference>